<dbReference type="SMART" id="SM00717">
    <property type="entry name" value="SANT"/>
    <property type="match status" value="1"/>
</dbReference>
<proteinExistence type="predicted"/>
<evidence type="ECO:0000313" key="3">
    <source>
        <dbReference type="EMBL" id="KAG2186906.1"/>
    </source>
</evidence>
<reference evidence="3" key="1">
    <citation type="submission" date="2020-12" db="EMBL/GenBank/DDBJ databases">
        <title>Metabolic potential, ecology and presence of endohyphal bacteria is reflected in genomic diversity of Mucoromycotina.</title>
        <authorList>
            <person name="Muszewska A."/>
            <person name="Okrasinska A."/>
            <person name="Steczkiewicz K."/>
            <person name="Drgas O."/>
            <person name="Orlowska M."/>
            <person name="Perlinska-Lenart U."/>
            <person name="Aleksandrzak-Piekarczyk T."/>
            <person name="Szatraj K."/>
            <person name="Zielenkiewicz U."/>
            <person name="Pilsyk S."/>
            <person name="Malc E."/>
            <person name="Mieczkowski P."/>
            <person name="Kruszewska J.S."/>
            <person name="Biernat P."/>
            <person name="Pawlowska J."/>
        </authorList>
    </citation>
    <scope>NUCLEOTIDE SEQUENCE</scope>
    <source>
        <strain evidence="3">WA0000051536</strain>
    </source>
</reference>
<dbReference type="OrthoDB" id="6781668at2759"/>
<protein>
    <recommendedName>
        <fullName evidence="2">Myb-like domain-containing protein</fullName>
    </recommendedName>
</protein>
<dbReference type="InterPro" id="IPR013083">
    <property type="entry name" value="Znf_RING/FYVE/PHD"/>
</dbReference>
<feature type="compositionally biased region" description="Acidic residues" evidence="1">
    <location>
        <begin position="481"/>
        <end position="494"/>
    </location>
</feature>
<feature type="region of interest" description="Disordered" evidence="1">
    <location>
        <begin position="387"/>
        <end position="498"/>
    </location>
</feature>
<gene>
    <name evidence="3" type="ORF">INT44_003133</name>
</gene>
<feature type="domain" description="Myb-like" evidence="2">
    <location>
        <begin position="300"/>
        <end position="352"/>
    </location>
</feature>
<keyword evidence="4" id="KW-1185">Reference proteome</keyword>
<evidence type="ECO:0000256" key="1">
    <source>
        <dbReference type="SAM" id="MobiDB-lite"/>
    </source>
</evidence>
<dbReference type="AlphaFoldDB" id="A0A8H7UIA2"/>
<name>A0A8H7UIA2_9FUNG</name>
<sequence>MSTKTKKADSVEATEKLVSKFLPEDIRPPKKRQGLTWRSPPMPPCIKIGILLTNLRAGKPISKEVEEEFVEDFTLSLDDRSVTHPDPFFPTLIVFISPNLTITFDSDNIETIRKESVFSEEVTESDMEVIQKRVAFQQQRFAQYERREKMRKSSKIRTMFDYVCDEEIDEMLLDCSNDEDEAMFRLTRQDYLTGIRRVIASKYAQEVETQGNVMDDEQKAAYQQLLKKRSETLKKTSTDQAKKQYRMGGRLGLDEALKQVRENNLDLEKAFEGWSQARIRAYQMIDQNPNSYYYRFNAPNEEQRKGQWTEEEKKMFYKRLEEVGANGQWGIFSMSIPGRVGYQCSNFYRLLVETKQIIDPNYVLDEKGKAHYLFDKKNSNGQVEKTFRTHSKHGGGNTSASESPRPRSTRAKAAPAANDKKNKKRKRRGNRWDSDDDESDDFEDYNDNSGTFTMSNWGTTKRTRTRASTRTTADVGSEGSGDMEQDEEEYDSDAPDVSNPLPGFVDPITLDEVVKPAISKYGHVMGYDSWVRCLTNWEGKRNICPLTKKPLTKRDLVILDHDNIVEYRYGNS</sequence>
<evidence type="ECO:0000259" key="2">
    <source>
        <dbReference type="PROSITE" id="PS50090"/>
    </source>
</evidence>
<dbReference type="InterPro" id="IPR001005">
    <property type="entry name" value="SANT/Myb"/>
</dbReference>
<dbReference type="SUPFAM" id="SSF46689">
    <property type="entry name" value="Homeodomain-like"/>
    <property type="match status" value="1"/>
</dbReference>
<dbReference type="Proteomes" id="UP000612746">
    <property type="component" value="Unassembled WGS sequence"/>
</dbReference>
<feature type="compositionally biased region" description="Acidic residues" evidence="1">
    <location>
        <begin position="434"/>
        <end position="446"/>
    </location>
</feature>
<evidence type="ECO:0000313" key="4">
    <source>
        <dbReference type="Proteomes" id="UP000612746"/>
    </source>
</evidence>
<organism evidence="3 4">
    <name type="scientific">Umbelopsis vinacea</name>
    <dbReference type="NCBI Taxonomy" id="44442"/>
    <lineage>
        <taxon>Eukaryota</taxon>
        <taxon>Fungi</taxon>
        <taxon>Fungi incertae sedis</taxon>
        <taxon>Mucoromycota</taxon>
        <taxon>Mucoromycotina</taxon>
        <taxon>Umbelopsidomycetes</taxon>
        <taxon>Umbelopsidales</taxon>
        <taxon>Umbelopsidaceae</taxon>
        <taxon>Umbelopsis</taxon>
    </lineage>
</organism>
<accession>A0A8H7UIA2</accession>
<dbReference type="SUPFAM" id="SSF57850">
    <property type="entry name" value="RING/U-box"/>
    <property type="match status" value="1"/>
</dbReference>
<dbReference type="InterPro" id="IPR009057">
    <property type="entry name" value="Homeodomain-like_sf"/>
</dbReference>
<dbReference type="EMBL" id="JAEPRA010000004">
    <property type="protein sequence ID" value="KAG2186906.1"/>
    <property type="molecule type" value="Genomic_DNA"/>
</dbReference>
<dbReference type="Gene3D" id="1.10.10.60">
    <property type="entry name" value="Homeodomain-like"/>
    <property type="match status" value="1"/>
</dbReference>
<comment type="caution">
    <text evidence="3">The sequence shown here is derived from an EMBL/GenBank/DDBJ whole genome shotgun (WGS) entry which is preliminary data.</text>
</comment>
<dbReference type="CDD" id="cd00167">
    <property type="entry name" value="SANT"/>
    <property type="match status" value="1"/>
</dbReference>
<dbReference type="Gene3D" id="3.30.40.10">
    <property type="entry name" value="Zinc/RING finger domain, C3HC4 (zinc finger)"/>
    <property type="match status" value="1"/>
</dbReference>
<dbReference type="PROSITE" id="PS50090">
    <property type="entry name" value="MYB_LIKE"/>
    <property type="match status" value="1"/>
</dbReference>